<dbReference type="EMBL" id="JAESWA010000023">
    <property type="protein sequence ID" value="MBL4933018.1"/>
    <property type="molecule type" value="Genomic_DNA"/>
</dbReference>
<dbReference type="RefSeq" id="WP_202768392.1">
    <property type="nucleotide sequence ID" value="NZ_JAESWA010000023.1"/>
</dbReference>
<dbReference type="PIRSF" id="PIRSF018637">
    <property type="entry name" value="TrmK"/>
    <property type="match status" value="1"/>
</dbReference>
<reference evidence="1" key="1">
    <citation type="submission" date="2021-01" db="EMBL/GenBank/DDBJ databases">
        <title>Genome public.</title>
        <authorList>
            <person name="Liu C."/>
            <person name="Sun Q."/>
        </authorList>
    </citation>
    <scope>NUCLEOTIDE SEQUENCE</scope>
    <source>
        <strain evidence="1">YIM B02565</strain>
    </source>
</reference>
<dbReference type="AlphaFoldDB" id="A0A937FIY3"/>
<sequence>MELSQRLKCIIQNMNKCQSIIDVGTDHGYIPIHAVENGIVDFAIASDINKGPKEKAERNVRLLGLSDKIECRLGAGLNTVKEKEVEAVIMAGMGGNLIRDIIIQDINKVKYFKYMILMPAQNPEILREFLYNNSFEIIKEDLCFEDGIFYEVFKVRYSEQAINDNMDAFDYEFSPILIKDKHKLLKDFAESKISKYTAILSYINDDSPGARIRKSEIEKKILRIKEIAI</sequence>
<proteinExistence type="predicted"/>
<organism evidence="1 2">
    <name type="scientific">Clostridium paridis</name>
    <dbReference type="NCBI Taxonomy" id="2803863"/>
    <lineage>
        <taxon>Bacteria</taxon>
        <taxon>Bacillati</taxon>
        <taxon>Bacillota</taxon>
        <taxon>Clostridia</taxon>
        <taxon>Eubacteriales</taxon>
        <taxon>Clostridiaceae</taxon>
        <taxon>Clostridium</taxon>
    </lineage>
</organism>
<keyword evidence="1" id="KW-0808">Transferase</keyword>
<dbReference type="Gene3D" id="3.40.50.150">
    <property type="entry name" value="Vaccinia Virus protein VP39"/>
    <property type="match status" value="1"/>
</dbReference>
<dbReference type="SUPFAM" id="SSF53335">
    <property type="entry name" value="S-adenosyl-L-methionine-dependent methyltransferases"/>
    <property type="match status" value="1"/>
</dbReference>
<comment type="caution">
    <text evidence="1">The sequence shown here is derived from an EMBL/GenBank/DDBJ whole genome shotgun (WGS) entry which is preliminary data.</text>
</comment>
<accession>A0A937FIY3</accession>
<dbReference type="Proteomes" id="UP000623681">
    <property type="component" value="Unassembled WGS sequence"/>
</dbReference>
<dbReference type="Pfam" id="PF04816">
    <property type="entry name" value="TrmK"/>
    <property type="match status" value="1"/>
</dbReference>
<dbReference type="InterPro" id="IPR029063">
    <property type="entry name" value="SAM-dependent_MTases_sf"/>
</dbReference>
<name>A0A937FIY3_9CLOT</name>
<dbReference type="PANTHER" id="PTHR38451:SF1">
    <property type="entry name" value="TRNA (ADENINE(22)-N(1))-METHYLTRANSFERASE"/>
    <property type="match status" value="1"/>
</dbReference>
<dbReference type="GO" id="GO:0032259">
    <property type="term" value="P:methylation"/>
    <property type="evidence" value="ECO:0007669"/>
    <property type="project" value="UniProtKB-KW"/>
</dbReference>
<keyword evidence="1" id="KW-0489">Methyltransferase</keyword>
<evidence type="ECO:0000313" key="2">
    <source>
        <dbReference type="Proteomes" id="UP000623681"/>
    </source>
</evidence>
<gene>
    <name evidence="1" type="ORF">JK634_14480</name>
</gene>
<dbReference type="GO" id="GO:0160105">
    <property type="term" value="F:tRNA (adenine(22)-N1)-methyltransferase activity"/>
    <property type="evidence" value="ECO:0007669"/>
    <property type="project" value="InterPro"/>
</dbReference>
<dbReference type="PANTHER" id="PTHR38451">
    <property type="entry name" value="TRNA (ADENINE(22)-N(1))-METHYLTRANSFERASE"/>
    <property type="match status" value="1"/>
</dbReference>
<keyword evidence="2" id="KW-1185">Reference proteome</keyword>
<dbReference type="InterPro" id="IPR006901">
    <property type="entry name" value="TrmK"/>
</dbReference>
<protein>
    <submittedName>
        <fullName evidence="1">SAM-dependent methyltransferase</fullName>
    </submittedName>
</protein>
<evidence type="ECO:0000313" key="1">
    <source>
        <dbReference type="EMBL" id="MBL4933018.1"/>
    </source>
</evidence>